<dbReference type="Proteomes" id="UP001473302">
    <property type="component" value="Unassembled WGS sequence"/>
</dbReference>
<dbReference type="InterPro" id="IPR036598">
    <property type="entry name" value="GOLD_dom_sf"/>
</dbReference>
<keyword evidence="5" id="KW-1133">Transmembrane helix</keyword>
<evidence type="ECO:0000256" key="1">
    <source>
        <dbReference type="ARBA" id="ARBA00004479"/>
    </source>
</evidence>
<evidence type="ECO:0000256" key="7">
    <source>
        <dbReference type="ARBA" id="ARBA00037847"/>
    </source>
</evidence>
<comment type="subcellular location">
    <subcellularLocation>
        <location evidence="7">Endomembrane system</location>
        <topology evidence="7">Single-pass membrane protein</topology>
    </subcellularLocation>
    <subcellularLocation>
        <location evidence="1">Membrane</location>
        <topology evidence="1">Single-pass type I membrane protein</topology>
    </subcellularLocation>
</comment>
<accession>A0ABP9YTN3</accession>
<evidence type="ECO:0000256" key="5">
    <source>
        <dbReference type="ARBA" id="ARBA00022989"/>
    </source>
</evidence>
<dbReference type="PANTHER" id="PTHR22811">
    <property type="entry name" value="TRANSMEMBRANE EMP24 DOMAIN-CONTAINING PROTEIN"/>
    <property type="match status" value="1"/>
</dbReference>
<dbReference type="Pfam" id="PF19036">
    <property type="entry name" value="Fuz_longin_1"/>
    <property type="match status" value="1"/>
</dbReference>
<feature type="domain" description="GOLD" evidence="9">
    <location>
        <begin position="6"/>
        <end position="88"/>
    </location>
</feature>
<dbReference type="InterPro" id="IPR009038">
    <property type="entry name" value="GOLD_dom"/>
</dbReference>
<dbReference type="SMART" id="SM01190">
    <property type="entry name" value="EMP24_GP25L"/>
    <property type="match status" value="1"/>
</dbReference>
<evidence type="ECO:0000256" key="6">
    <source>
        <dbReference type="ARBA" id="ARBA00023136"/>
    </source>
</evidence>
<gene>
    <name evidence="10" type="ORF">MFLAVUS_003606</name>
</gene>
<keyword evidence="6" id="KW-0472">Membrane</keyword>
<evidence type="ECO:0000313" key="11">
    <source>
        <dbReference type="Proteomes" id="UP001473302"/>
    </source>
</evidence>
<dbReference type="EMBL" id="BAABUK010000006">
    <property type="protein sequence ID" value="GAA5810187.1"/>
    <property type="molecule type" value="Genomic_DNA"/>
</dbReference>
<evidence type="ECO:0000313" key="10">
    <source>
        <dbReference type="EMBL" id="GAA5810187.1"/>
    </source>
</evidence>
<evidence type="ECO:0000256" key="3">
    <source>
        <dbReference type="ARBA" id="ARBA00022692"/>
    </source>
</evidence>
<evidence type="ECO:0000256" key="2">
    <source>
        <dbReference type="ARBA" id="ARBA00007104"/>
    </source>
</evidence>
<evidence type="ECO:0000256" key="8">
    <source>
        <dbReference type="SAM" id="MobiDB-lite"/>
    </source>
</evidence>
<evidence type="ECO:0000259" key="9">
    <source>
        <dbReference type="PROSITE" id="PS50866"/>
    </source>
</evidence>
<keyword evidence="3" id="KW-0812">Transmembrane</keyword>
<dbReference type="InterPro" id="IPR043972">
    <property type="entry name" value="FUZ/MON1/HPS1_longin_1"/>
</dbReference>
<organism evidence="10 11">
    <name type="scientific">Mucor flavus</name>
    <dbReference type="NCBI Taxonomy" id="439312"/>
    <lineage>
        <taxon>Eukaryota</taxon>
        <taxon>Fungi</taxon>
        <taxon>Fungi incertae sedis</taxon>
        <taxon>Mucoromycota</taxon>
        <taxon>Mucoromycotina</taxon>
        <taxon>Mucoromycetes</taxon>
        <taxon>Mucorales</taxon>
        <taxon>Mucorineae</taxon>
        <taxon>Mucoraceae</taxon>
        <taxon>Mucor</taxon>
    </lineage>
</organism>
<keyword evidence="4" id="KW-0732">Signal</keyword>
<comment type="similarity">
    <text evidence="2">Belongs to the EMP24/GP25L family.</text>
</comment>
<dbReference type="Pfam" id="PF01105">
    <property type="entry name" value="EMP24_GP25L"/>
    <property type="match status" value="1"/>
</dbReference>
<feature type="region of interest" description="Disordered" evidence="8">
    <location>
        <begin position="418"/>
        <end position="441"/>
    </location>
</feature>
<proteinExistence type="inferred from homology"/>
<reference evidence="10 11" key="1">
    <citation type="submission" date="2024-04" db="EMBL/GenBank/DDBJ databases">
        <title>genome sequences of Mucor flavus KT1a and Helicostylum pulchrum KT1b strains isolated from the surface of a dry-aged beef.</title>
        <authorList>
            <person name="Toyotome T."/>
            <person name="Hosono M."/>
            <person name="Torimaru M."/>
            <person name="Fukuda K."/>
            <person name="Mikami N."/>
        </authorList>
    </citation>
    <scope>NUCLEOTIDE SEQUENCE [LARGE SCALE GENOMIC DNA]</scope>
    <source>
        <strain evidence="10 11">KT1a</strain>
    </source>
</reference>
<feature type="compositionally biased region" description="Low complexity" evidence="8">
    <location>
        <begin position="559"/>
        <end position="582"/>
    </location>
</feature>
<dbReference type="PROSITE" id="PS50866">
    <property type="entry name" value="GOLD"/>
    <property type="match status" value="1"/>
</dbReference>
<evidence type="ECO:0000256" key="4">
    <source>
        <dbReference type="ARBA" id="ARBA00022729"/>
    </source>
</evidence>
<name>A0ABP9YTN3_9FUNG</name>
<dbReference type="InterPro" id="IPR015720">
    <property type="entry name" value="Emp24-like"/>
</dbReference>
<sequence>MNPGEVDCYFEDLEVGERLTISYEVNEGGNLDIDFWMSDPNGDTVLSTVRTTADTHTYFARNEGRHIYCFSNEFSTVSDKRVIFNVHENFQKVYESVKETTDPLEKELAELADSIFAVKAQQEYIVYRERQHRDTAESTNSRVKWWSMAQLGLLSSVCVWQVYYLKRFFEVKRAFGTVLYQSIPAKRKDSTSGSVNESQRIRYLPLLVIKDLIKANLNNVIQYIKIGNKTVVFKEQQNLLYVACTKKKNIPTNLLQLHLKVMHNFIKFHFGPHWSLQIQGNSRSSKISTTEIRTCLSQLPFLYTNGKLSIRSCDALCSSEQVQVSEDLRTRLTENLSSCCNSTFIHQTQSQANQHRNSFFSSRTKHQSFDFNDMIKTTTTTTWAYCFLFAREKIVAQSSKTDDSTSTSTVTNNTMTTTTVVNNTSPTSSNSATTTTSSSHPSSLAYVYDANSSSTPFKIREKSASSVTVVSSDSSISYWSNPLSNNLTHHLIKSPLHDTRTPSNVLIPQLKQQAISDILTNDDYSNSIPFLSSSVPSDSTTQTTKATASFNPFDHDGISSVPSSPVHRSRSHSLSSNSNNEDSSLKHMLTNLINGEASYLDQTDDVKLVKRWIKLDGHVYLANFILILLSDGLCSVVVCKDDPEKSKPSKSLWKPMSSQVKKFKSQLRSCLSDFTMFLLTKEATHFTNLSFAVTYPGLVHFVHLNRGVMVSPLLVDLNELDKNHELLHEMYGKYYNTTATDQCIWKWPSESNLKKLCQHMLLLGISCRHNAIKNRVLQESSNRQYYFLYQRVNPHQELLAIYFSIVPVNRLWKMHQKLFQDISQRVL</sequence>
<feature type="region of interest" description="Disordered" evidence="8">
    <location>
        <begin position="534"/>
        <end position="582"/>
    </location>
</feature>
<comment type="caution">
    <text evidence="10">The sequence shown here is derived from an EMBL/GenBank/DDBJ whole genome shotgun (WGS) entry which is preliminary data.</text>
</comment>
<feature type="compositionally biased region" description="Polar residues" evidence="8">
    <location>
        <begin position="534"/>
        <end position="550"/>
    </location>
</feature>
<keyword evidence="11" id="KW-1185">Reference proteome</keyword>
<protein>
    <recommendedName>
        <fullName evidence="9">GOLD domain-containing protein</fullName>
    </recommendedName>
</protein>
<dbReference type="SUPFAM" id="SSF101576">
    <property type="entry name" value="Supernatant protein factor (SPF), C-terminal domain"/>
    <property type="match status" value="1"/>
</dbReference>